<gene>
    <name evidence="2" type="ORF">PoB_005166000</name>
</gene>
<protein>
    <submittedName>
        <fullName evidence="2">Uncharacterized protein</fullName>
    </submittedName>
</protein>
<dbReference type="EMBL" id="BLXT01005709">
    <property type="protein sequence ID" value="GFO25155.1"/>
    <property type="molecule type" value="Genomic_DNA"/>
</dbReference>
<feature type="compositionally biased region" description="Basic and acidic residues" evidence="1">
    <location>
        <begin position="72"/>
        <end position="82"/>
    </location>
</feature>
<feature type="region of interest" description="Disordered" evidence="1">
    <location>
        <begin position="1"/>
        <end position="82"/>
    </location>
</feature>
<comment type="caution">
    <text evidence="2">The sequence shown here is derived from an EMBL/GenBank/DDBJ whole genome shotgun (WGS) entry which is preliminary data.</text>
</comment>
<dbReference type="AlphaFoldDB" id="A0AAV4C194"/>
<evidence type="ECO:0000256" key="1">
    <source>
        <dbReference type="SAM" id="MobiDB-lite"/>
    </source>
</evidence>
<organism evidence="2 3">
    <name type="scientific">Plakobranchus ocellatus</name>
    <dbReference type="NCBI Taxonomy" id="259542"/>
    <lineage>
        <taxon>Eukaryota</taxon>
        <taxon>Metazoa</taxon>
        <taxon>Spiralia</taxon>
        <taxon>Lophotrochozoa</taxon>
        <taxon>Mollusca</taxon>
        <taxon>Gastropoda</taxon>
        <taxon>Heterobranchia</taxon>
        <taxon>Euthyneura</taxon>
        <taxon>Panpulmonata</taxon>
        <taxon>Sacoglossa</taxon>
        <taxon>Placobranchoidea</taxon>
        <taxon>Plakobranchidae</taxon>
        <taxon>Plakobranchus</taxon>
    </lineage>
</organism>
<reference evidence="2 3" key="1">
    <citation type="journal article" date="2021" name="Elife">
        <title>Chloroplast acquisition without the gene transfer in kleptoplastic sea slugs, Plakobranchus ocellatus.</title>
        <authorList>
            <person name="Maeda T."/>
            <person name="Takahashi S."/>
            <person name="Yoshida T."/>
            <person name="Shimamura S."/>
            <person name="Takaki Y."/>
            <person name="Nagai Y."/>
            <person name="Toyoda A."/>
            <person name="Suzuki Y."/>
            <person name="Arimoto A."/>
            <person name="Ishii H."/>
            <person name="Satoh N."/>
            <person name="Nishiyama T."/>
            <person name="Hasebe M."/>
            <person name="Maruyama T."/>
            <person name="Minagawa J."/>
            <person name="Obokata J."/>
            <person name="Shigenobu S."/>
        </authorList>
    </citation>
    <scope>NUCLEOTIDE SEQUENCE [LARGE SCALE GENOMIC DNA]</scope>
</reference>
<sequence>MALEVRGERPCIRPRVHPKQNGERPDLSGKYWQPTRMYDREFSKQEGRLTSDKDGRNCSVEGSFKKSRRNKDKKENYWKTTF</sequence>
<dbReference type="Proteomes" id="UP000735302">
    <property type="component" value="Unassembled WGS sequence"/>
</dbReference>
<keyword evidence="3" id="KW-1185">Reference proteome</keyword>
<name>A0AAV4C194_9GAST</name>
<evidence type="ECO:0000313" key="2">
    <source>
        <dbReference type="EMBL" id="GFO25155.1"/>
    </source>
</evidence>
<accession>A0AAV4C194</accession>
<feature type="compositionally biased region" description="Basic and acidic residues" evidence="1">
    <location>
        <begin position="37"/>
        <end position="56"/>
    </location>
</feature>
<proteinExistence type="predicted"/>
<feature type="compositionally biased region" description="Basic and acidic residues" evidence="1">
    <location>
        <begin position="1"/>
        <end position="11"/>
    </location>
</feature>
<evidence type="ECO:0000313" key="3">
    <source>
        <dbReference type="Proteomes" id="UP000735302"/>
    </source>
</evidence>